<keyword evidence="3" id="KW-1185">Reference proteome</keyword>
<organism evidence="2 3">
    <name type="scientific">Scytonema hofmannii PCC 7110</name>
    <dbReference type="NCBI Taxonomy" id="128403"/>
    <lineage>
        <taxon>Bacteria</taxon>
        <taxon>Bacillati</taxon>
        <taxon>Cyanobacteriota</taxon>
        <taxon>Cyanophyceae</taxon>
        <taxon>Nostocales</taxon>
        <taxon>Scytonemataceae</taxon>
        <taxon>Scytonema</taxon>
    </lineage>
</organism>
<evidence type="ECO:0000256" key="1">
    <source>
        <dbReference type="SAM" id="MobiDB-lite"/>
    </source>
</evidence>
<protein>
    <submittedName>
        <fullName evidence="2">Uncharacterized protein</fullName>
    </submittedName>
</protein>
<accession>A0A139WQS2</accession>
<dbReference type="AlphaFoldDB" id="A0A139WQS2"/>
<proteinExistence type="predicted"/>
<feature type="region of interest" description="Disordered" evidence="1">
    <location>
        <begin position="218"/>
        <end position="237"/>
    </location>
</feature>
<evidence type="ECO:0000313" key="2">
    <source>
        <dbReference type="EMBL" id="KYC34783.1"/>
    </source>
</evidence>
<sequence length="365" mass="41410">MVSTNAIANHVNHIQDDPFDLQEAATQAQLEFAFWLNKQKEQLRSRQFGDLLKAYGWLRKEANKFLKLANVFSKFTPKDLAKLGLPMLQLLSQDRYAKVREAMLGLTEITQEAVQNLIKKINSKPRQPKQKPVVWRQSGSGSRYWLVPPVHNQDAVGVAFQSMVDTEGLLPQQIAAEGIMLRQAYKEGRLMLVESAEPSAEAETPDVWVEDFNTDTNTEVREETTEGEWTFEPAPEKDDFTEDDAVVESEPECSTQSPVEVLIETFQIATTWEQIRVALAVREDYKQEAWEALTPVERKRVRGLMPIEVKKLSEAKKAGLILDFQELREGVYQVRRVGSVLGEVVSASRLDAFLAQLRYDGQSLA</sequence>
<dbReference type="Proteomes" id="UP000076925">
    <property type="component" value="Unassembled WGS sequence"/>
</dbReference>
<dbReference type="RefSeq" id="WP_017740954.1">
    <property type="nucleotide sequence ID" value="NZ_KQ976355.1"/>
</dbReference>
<gene>
    <name evidence="2" type="ORF">WA1_49545</name>
</gene>
<name>A0A139WQS2_9CYAN</name>
<evidence type="ECO:0000313" key="3">
    <source>
        <dbReference type="Proteomes" id="UP000076925"/>
    </source>
</evidence>
<dbReference type="EMBL" id="ANNX02000064">
    <property type="protein sequence ID" value="KYC34783.1"/>
    <property type="molecule type" value="Genomic_DNA"/>
</dbReference>
<dbReference type="OrthoDB" id="508029at2"/>
<comment type="caution">
    <text evidence="2">The sequence shown here is derived from an EMBL/GenBank/DDBJ whole genome shotgun (WGS) entry which is preliminary data.</text>
</comment>
<reference evidence="2 3" key="1">
    <citation type="journal article" date="2013" name="Genome Biol. Evol.">
        <title>Genomes of Stigonematalean cyanobacteria (subsection V) and the evolution of oxygenic photosynthesis from prokaryotes to plastids.</title>
        <authorList>
            <person name="Dagan T."/>
            <person name="Roettger M."/>
            <person name="Stucken K."/>
            <person name="Landan G."/>
            <person name="Koch R."/>
            <person name="Major P."/>
            <person name="Gould S.B."/>
            <person name="Goremykin V.V."/>
            <person name="Rippka R."/>
            <person name="Tandeau de Marsac N."/>
            <person name="Gugger M."/>
            <person name="Lockhart P.J."/>
            <person name="Allen J.F."/>
            <person name="Brune I."/>
            <person name="Maus I."/>
            <person name="Puhler A."/>
            <person name="Martin W.F."/>
        </authorList>
    </citation>
    <scope>NUCLEOTIDE SEQUENCE [LARGE SCALE GENOMIC DNA]</scope>
    <source>
        <strain evidence="2 3">PCC 7110</strain>
    </source>
</reference>